<dbReference type="Proteomes" id="UP001218362">
    <property type="component" value="Chromosome"/>
</dbReference>
<dbReference type="GO" id="GO:0009097">
    <property type="term" value="P:isoleucine biosynthetic process"/>
    <property type="evidence" value="ECO:0007669"/>
    <property type="project" value="TreeGrafter"/>
</dbReference>
<feature type="domain" description="Tryptophan synthase beta chain-like PALP" evidence="5">
    <location>
        <begin position="2"/>
        <end position="290"/>
    </location>
</feature>
<comment type="cofactor">
    <cofactor evidence="1">
        <name>pyridoxal 5'-phosphate</name>
        <dbReference type="ChEBI" id="CHEBI:597326"/>
    </cofactor>
</comment>
<keyword evidence="3" id="KW-0663">Pyridoxal phosphate</keyword>
<protein>
    <submittedName>
        <fullName evidence="6">Pyridoxal-phosphate dependent enzyme</fullName>
    </submittedName>
</protein>
<evidence type="ECO:0000313" key="6">
    <source>
        <dbReference type="EMBL" id="WEK46301.1"/>
    </source>
</evidence>
<sequence length="310" mass="31864">MRETPLWPLAGPAATQRMGTGTEVLMKLELFQPTGTFKVRGAINNLLALDEAGRAAGVTTISAGNHAIATAYAAHRFGVSAKVVMMKEANPARVAAARAYGAEVIVADSVEHGFALLEGLKQDEGRTYIPSFPNERVVCGTGTIALELFEQAGTLDAIVVPIGGGGLISGISAAAKLISPTTRIYGIEPEKAGVVGRSVKSGTLQTLATVDTIADSLAAPMTNEVSVSFVSRFVDELVTISDDAMTEAAALLFGEAKLAVEAAGAASTAALMGPLRQELAGKRVALIVCGANIDPPSYCKLLQRGTAPGG</sequence>
<comment type="similarity">
    <text evidence="2">Belongs to the serine/threonine dehydratase family.</text>
</comment>
<gene>
    <name evidence="6" type="ORF">P0Y56_15000</name>
</gene>
<evidence type="ECO:0000256" key="3">
    <source>
        <dbReference type="ARBA" id="ARBA00022898"/>
    </source>
</evidence>
<dbReference type="GO" id="GO:0003941">
    <property type="term" value="F:L-serine ammonia-lyase activity"/>
    <property type="evidence" value="ECO:0007669"/>
    <property type="project" value="TreeGrafter"/>
</dbReference>
<dbReference type="GO" id="GO:0006565">
    <property type="term" value="P:L-serine catabolic process"/>
    <property type="evidence" value="ECO:0007669"/>
    <property type="project" value="TreeGrafter"/>
</dbReference>
<proteinExistence type="inferred from homology"/>
<dbReference type="Pfam" id="PF00291">
    <property type="entry name" value="PALP"/>
    <property type="match status" value="1"/>
</dbReference>
<dbReference type="FunFam" id="3.40.50.1100:FF:000005">
    <property type="entry name" value="Threonine dehydratase catabolic"/>
    <property type="match status" value="1"/>
</dbReference>
<evidence type="ECO:0000256" key="4">
    <source>
        <dbReference type="ARBA" id="ARBA00023239"/>
    </source>
</evidence>
<dbReference type="KEGG" id="acob:P0Y56_15000"/>
<reference evidence="6" key="1">
    <citation type="submission" date="2023-03" db="EMBL/GenBank/DDBJ databases">
        <title>Andean soil-derived lignocellulolytic bacterial consortium as a source of novel taxa and putative plastic-active enzymes.</title>
        <authorList>
            <person name="Diaz-Garcia L."/>
            <person name="Chuvochina M."/>
            <person name="Feuerriegel G."/>
            <person name="Bunk B."/>
            <person name="Sproer C."/>
            <person name="Streit W.R."/>
            <person name="Rodriguez L.M."/>
            <person name="Overmann J."/>
            <person name="Jimenez D.J."/>
        </authorList>
    </citation>
    <scope>NUCLEOTIDE SEQUENCE</scope>
    <source>
        <strain evidence="6">MAG 26</strain>
    </source>
</reference>
<dbReference type="PANTHER" id="PTHR48078:SF6">
    <property type="entry name" value="L-THREONINE DEHYDRATASE CATABOLIC TDCB"/>
    <property type="match status" value="1"/>
</dbReference>
<keyword evidence="4" id="KW-0456">Lyase</keyword>
<evidence type="ECO:0000256" key="2">
    <source>
        <dbReference type="ARBA" id="ARBA00010869"/>
    </source>
</evidence>
<dbReference type="PANTHER" id="PTHR48078">
    <property type="entry name" value="THREONINE DEHYDRATASE, MITOCHONDRIAL-RELATED"/>
    <property type="match status" value="1"/>
</dbReference>
<dbReference type="GO" id="GO:0006567">
    <property type="term" value="P:L-threonine catabolic process"/>
    <property type="evidence" value="ECO:0007669"/>
    <property type="project" value="TreeGrafter"/>
</dbReference>
<dbReference type="InterPro" id="IPR036052">
    <property type="entry name" value="TrpB-like_PALP_sf"/>
</dbReference>
<evidence type="ECO:0000313" key="7">
    <source>
        <dbReference type="Proteomes" id="UP001218362"/>
    </source>
</evidence>
<organism evidence="6 7">
    <name type="scientific">Candidatus Andeanibacterium colombiense</name>
    <dbReference type="NCBI Taxonomy" id="3121345"/>
    <lineage>
        <taxon>Bacteria</taxon>
        <taxon>Pseudomonadati</taxon>
        <taxon>Pseudomonadota</taxon>
        <taxon>Alphaproteobacteria</taxon>
        <taxon>Sphingomonadales</taxon>
        <taxon>Sphingomonadaceae</taxon>
        <taxon>Candidatus Andeanibacterium</taxon>
    </lineage>
</organism>
<dbReference type="AlphaFoldDB" id="A0AAJ6BNS2"/>
<evidence type="ECO:0000256" key="1">
    <source>
        <dbReference type="ARBA" id="ARBA00001933"/>
    </source>
</evidence>
<dbReference type="EMBL" id="CP119316">
    <property type="protein sequence ID" value="WEK46301.1"/>
    <property type="molecule type" value="Genomic_DNA"/>
</dbReference>
<evidence type="ECO:0000259" key="5">
    <source>
        <dbReference type="Pfam" id="PF00291"/>
    </source>
</evidence>
<name>A0AAJ6BNS2_9SPHN</name>
<accession>A0AAJ6BNS2</accession>
<dbReference type="InterPro" id="IPR001926">
    <property type="entry name" value="TrpB-like_PALP"/>
</dbReference>
<dbReference type="Gene3D" id="3.40.50.1100">
    <property type="match status" value="2"/>
</dbReference>
<dbReference type="InterPro" id="IPR050147">
    <property type="entry name" value="Ser/Thr_Dehydratase"/>
</dbReference>
<dbReference type="GO" id="GO:0004794">
    <property type="term" value="F:threonine deaminase activity"/>
    <property type="evidence" value="ECO:0007669"/>
    <property type="project" value="TreeGrafter"/>
</dbReference>
<dbReference type="SUPFAM" id="SSF53686">
    <property type="entry name" value="Tryptophan synthase beta subunit-like PLP-dependent enzymes"/>
    <property type="match status" value="1"/>
</dbReference>